<name>A0A0A8ZI11_ARUDO</name>
<dbReference type="EMBL" id="GBRH01259449">
    <property type="protein sequence ID" value="JAD38446.1"/>
    <property type="molecule type" value="Transcribed_RNA"/>
</dbReference>
<reference evidence="1" key="1">
    <citation type="submission" date="2014-09" db="EMBL/GenBank/DDBJ databases">
        <authorList>
            <person name="Magalhaes I.L.F."/>
            <person name="Oliveira U."/>
            <person name="Santos F.R."/>
            <person name="Vidigal T.H.D.A."/>
            <person name="Brescovit A.D."/>
            <person name="Santos A.J."/>
        </authorList>
    </citation>
    <scope>NUCLEOTIDE SEQUENCE</scope>
    <source>
        <tissue evidence="1">Shoot tissue taken approximately 20 cm above the soil surface</tissue>
    </source>
</reference>
<protein>
    <submittedName>
        <fullName evidence="1">Uncharacterized protein</fullName>
    </submittedName>
</protein>
<reference evidence="1" key="2">
    <citation type="journal article" date="2015" name="Data Brief">
        <title>Shoot transcriptome of the giant reed, Arundo donax.</title>
        <authorList>
            <person name="Barrero R.A."/>
            <person name="Guerrero F.D."/>
            <person name="Moolhuijzen P."/>
            <person name="Goolsby J.A."/>
            <person name="Tidwell J."/>
            <person name="Bellgard S.E."/>
            <person name="Bellgard M.I."/>
        </authorList>
    </citation>
    <scope>NUCLEOTIDE SEQUENCE</scope>
    <source>
        <tissue evidence="1">Shoot tissue taken approximately 20 cm above the soil surface</tissue>
    </source>
</reference>
<sequence length="8" mass="847">MAANSRVV</sequence>
<proteinExistence type="predicted"/>
<accession>A0A0A8ZI11</accession>
<organism evidence="1">
    <name type="scientific">Arundo donax</name>
    <name type="common">Giant reed</name>
    <name type="synonym">Donax arundinaceus</name>
    <dbReference type="NCBI Taxonomy" id="35708"/>
    <lineage>
        <taxon>Eukaryota</taxon>
        <taxon>Viridiplantae</taxon>
        <taxon>Streptophyta</taxon>
        <taxon>Embryophyta</taxon>
        <taxon>Tracheophyta</taxon>
        <taxon>Spermatophyta</taxon>
        <taxon>Magnoliopsida</taxon>
        <taxon>Liliopsida</taxon>
        <taxon>Poales</taxon>
        <taxon>Poaceae</taxon>
        <taxon>PACMAD clade</taxon>
        <taxon>Arundinoideae</taxon>
        <taxon>Arundineae</taxon>
        <taxon>Arundo</taxon>
    </lineage>
</organism>
<evidence type="ECO:0000313" key="1">
    <source>
        <dbReference type="EMBL" id="JAD38446.1"/>
    </source>
</evidence>